<dbReference type="Pfam" id="PF13360">
    <property type="entry name" value="PQQ_2"/>
    <property type="match status" value="1"/>
</dbReference>
<dbReference type="SMART" id="SM00564">
    <property type="entry name" value="PQQ"/>
    <property type="match status" value="3"/>
</dbReference>
<dbReference type="PATRIC" id="fig|1227467.4.peg.369"/>
<dbReference type="Gene3D" id="2.130.10.10">
    <property type="entry name" value="YVTN repeat-like/Quinoprotein amine dehydrogenase"/>
    <property type="match status" value="1"/>
</dbReference>
<dbReference type="SUPFAM" id="SSF50998">
    <property type="entry name" value="Quinoprotein alcohol dehydrogenase-like"/>
    <property type="match status" value="1"/>
</dbReference>
<dbReference type="InterPro" id="IPR011047">
    <property type="entry name" value="Quinoprotein_ADH-like_sf"/>
</dbReference>
<dbReference type="PANTHER" id="PTHR34512">
    <property type="entry name" value="CELL SURFACE PROTEIN"/>
    <property type="match status" value="1"/>
</dbReference>
<dbReference type="InterPro" id="IPR015943">
    <property type="entry name" value="WD40/YVTN_repeat-like_dom_sf"/>
</dbReference>
<sequence>MADDTVYIGNFDGRVYALDAGDGTKQWEFQTDGDVSSSPVVADGIIYVATWNDDHIHALNVSDGTERWRFQIDAAWSAAAVVNGTVYVGSRDSHIYALSER</sequence>
<feature type="domain" description="Pyrrolo-quinoline quinone repeat" evidence="1">
    <location>
        <begin position="3"/>
        <end position="99"/>
    </location>
</feature>
<evidence type="ECO:0000313" key="2">
    <source>
        <dbReference type="EMBL" id="ELZ52292.1"/>
    </source>
</evidence>
<gene>
    <name evidence="2" type="ORF">C465_02081</name>
</gene>
<dbReference type="InterPro" id="IPR018391">
    <property type="entry name" value="PQQ_b-propeller_rpt"/>
</dbReference>
<proteinExistence type="predicted"/>
<dbReference type="InterPro" id="IPR002372">
    <property type="entry name" value="PQQ_rpt_dom"/>
</dbReference>
<protein>
    <submittedName>
        <fullName evidence="2">Pyrrolo-quinoline quinone</fullName>
    </submittedName>
</protein>
<dbReference type="PANTHER" id="PTHR34512:SF30">
    <property type="entry name" value="OUTER MEMBRANE PROTEIN ASSEMBLY FACTOR BAMB"/>
    <property type="match status" value="1"/>
</dbReference>
<evidence type="ECO:0000259" key="1">
    <source>
        <dbReference type="Pfam" id="PF13360"/>
    </source>
</evidence>
<evidence type="ECO:0000313" key="3">
    <source>
        <dbReference type="Proteomes" id="UP000011526"/>
    </source>
</evidence>
<accession>M0EZH1</accession>
<reference evidence="2 3" key="1">
    <citation type="journal article" date="2014" name="PLoS Genet.">
        <title>Phylogenetically driven sequencing of extremely halophilic archaea reveals strategies for static and dynamic osmo-response.</title>
        <authorList>
            <person name="Becker E.A."/>
            <person name="Seitzer P.M."/>
            <person name="Tritt A."/>
            <person name="Larsen D."/>
            <person name="Krusor M."/>
            <person name="Yao A.I."/>
            <person name="Wu D."/>
            <person name="Madern D."/>
            <person name="Eisen J.A."/>
            <person name="Darling A.E."/>
            <person name="Facciotti M.T."/>
        </authorList>
    </citation>
    <scope>NUCLEOTIDE SEQUENCE [LARGE SCALE GENOMIC DNA]</scope>
    <source>
        <strain evidence="2 3">JCM 9100</strain>
    </source>
</reference>
<dbReference type="AlphaFoldDB" id="M0EZH1"/>
<name>M0EZH1_9EURY</name>
<dbReference type="Proteomes" id="UP000011526">
    <property type="component" value="Unassembled WGS sequence"/>
</dbReference>
<organism evidence="2 3">
    <name type="scientific">Halorubrum distributum JCM 9100</name>
    <dbReference type="NCBI Taxonomy" id="1227467"/>
    <lineage>
        <taxon>Archaea</taxon>
        <taxon>Methanobacteriati</taxon>
        <taxon>Methanobacteriota</taxon>
        <taxon>Stenosarchaea group</taxon>
        <taxon>Halobacteria</taxon>
        <taxon>Halobacteriales</taxon>
        <taxon>Haloferacaceae</taxon>
        <taxon>Halorubrum</taxon>
        <taxon>Halorubrum distributum group</taxon>
    </lineage>
</organism>
<comment type="caution">
    <text evidence="2">The sequence shown here is derived from an EMBL/GenBank/DDBJ whole genome shotgun (WGS) entry which is preliminary data.</text>
</comment>
<dbReference type="EMBL" id="AOJM01000024">
    <property type="protein sequence ID" value="ELZ52292.1"/>
    <property type="molecule type" value="Genomic_DNA"/>
</dbReference>
<keyword evidence="3" id="KW-1185">Reference proteome</keyword>